<evidence type="ECO:0000256" key="2">
    <source>
        <dbReference type="ARBA" id="ARBA00021980"/>
    </source>
</evidence>
<dbReference type="RefSeq" id="WP_044968704.1">
    <property type="nucleotide sequence ID" value="NZ_DBFYTC010000143.1"/>
</dbReference>
<comment type="caution">
    <text evidence="5">The sequence shown here is derived from an EMBL/GenBank/DDBJ whole genome shotgun (WGS) entry which is preliminary data.</text>
</comment>
<keyword evidence="5" id="KW-0328">Glycosyltransferase</keyword>
<dbReference type="GO" id="GO:0006152">
    <property type="term" value="P:purine nucleoside catabolic process"/>
    <property type="evidence" value="ECO:0007669"/>
    <property type="project" value="TreeGrafter"/>
</dbReference>
<dbReference type="EMBL" id="MCGI01000006">
    <property type="protein sequence ID" value="ODM08003.1"/>
    <property type="molecule type" value="Genomic_DNA"/>
</dbReference>
<evidence type="ECO:0000259" key="4">
    <source>
        <dbReference type="Pfam" id="PF01048"/>
    </source>
</evidence>
<proteinExistence type="predicted"/>
<evidence type="ECO:0000256" key="3">
    <source>
        <dbReference type="ARBA" id="ARBA00048447"/>
    </source>
</evidence>
<evidence type="ECO:0000313" key="7">
    <source>
        <dbReference type="EMBL" id="ODR48371.1"/>
    </source>
</evidence>
<dbReference type="PANTHER" id="PTHR43691:SF11">
    <property type="entry name" value="FI09636P-RELATED"/>
    <property type="match status" value="1"/>
</dbReference>
<dbReference type="Proteomes" id="UP000095003">
    <property type="component" value="Unassembled WGS sequence"/>
</dbReference>
<evidence type="ECO:0000313" key="9">
    <source>
        <dbReference type="Proteomes" id="UP000094271"/>
    </source>
</evidence>
<accession>A0A1E3A2Y9</accession>
<dbReference type="Proteomes" id="UP000094067">
    <property type="component" value="Unassembled WGS sequence"/>
</dbReference>
<reference evidence="7 9" key="2">
    <citation type="submission" date="2016-08" db="EMBL/GenBank/DDBJ databases">
        <authorList>
            <person name="Seilhamer J.J."/>
        </authorList>
    </citation>
    <scope>NUCLEOTIDE SEQUENCE [LARGE SCALE GENOMIC DNA]</scope>
    <source>
        <strain evidence="7 9">NML150140-1</strain>
    </source>
</reference>
<dbReference type="GO" id="GO:0004731">
    <property type="term" value="F:purine-nucleoside phosphorylase activity"/>
    <property type="evidence" value="ECO:0007669"/>
    <property type="project" value="TreeGrafter"/>
</dbReference>
<dbReference type="Gene3D" id="3.40.50.1580">
    <property type="entry name" value="Nucleoside phosphorylase domain"/>
    <property type="match status" value="1"/>
</dbReference>
<dbReference type="CDD" id="cd09007">
    <property type="entry name" value="NP-I_spr0068"/>
    <property type="match status" value="1"/>
</dbReference>
<name>A0A1E3A2Y9_9FIRM</name>
<sequence length="252" mass="28204">MLTETFDKDTEQMISPEAVYGVREKVCDICIVTFSDVVVEEIRKNFDCTTVAEIGSVNGGRPIYLLEYKGKKIAFYMTMISSAAAGACLEEARCLTGAGSYIMFGSCGALNREITAGKIIVPTQAYRDEGLSYHYAPPADYITMKNAGRVSEWLEEMGLPHVSGRTWTSDAIYRETKANVDKRKAEGCIAVEMECAGMQAVCDFRGLDLYYYLISGDLLDCEEWDMRILGDDEEKKHQLKNFYIALEMALKI</sequence>
<dbReference type="Proteomes" id="UP000094271">
    <property type="component" value="Unassembled WGS sequence"/>
</dbReference>
<evidence type="ECO:0000256" key="1">
    <source>
        <dbReference type="ARBA" id="ARBA00011888"/>
    </source>
</evidence>
<dbReference type="SUPFAM" id="SSF53167">
    <property type="entry name" value="Purine and uridine phosphorylases"/>
    <property type="match status" value="1"/>
</dbReference>
<dbReference type="OrthoDB" id="7945729at2"/>
<dbReference type="AlphaFoldDB" id="A0A1E3A2Y9"/>
<evidence type="ECO:0000313" key="6">
    <source>
        <dbReference type="EMBL" id="ODM08003.1"/>
    </source>
</evidence>
<comment type="catalytic activity">
    <reaction evidence="3">
        <text>uridine + phosphate = alpha-D-ribose 1-phosphate + uracil</text>
        <dbReference type="Rhea" id="RHEA:24388"/>
        <dbReference type="ChEBI" id="CHEBI:16704"/>
        <dbReference type="ChEBI" id="CHEBI:17568"/>
        <dbReference type="ChEBI" id="CHEBI:43474"/>
        <dbReference type="ChEBI" id="CHEBI:57720"/>
        <dbReference type="EC" id="2.4.2.3"/>
    </reaction>
</comment>
<evidence type="ECO:0000313" key="10">
    <source>
        <dbReference type="Proteomes" id="UP000095003"/>
    </source>
</evidence>
<dbReference type="PANTHER" id="PTHR43691">
    <property type="entry name" value="URIDINE PHOSPHORYLASE"/>
    <property type="match status" value="1"/>
</dbReference>
<dbReference type="EC" id="2.4.2.3" evidence="1"/>
<dbReference type="GeneID" id="93301200"/>
<dbReference type="Pfam" id="PF01048">
    <property type="entry name" value="PNP_UDP_1"/>
    <property type="match status" value="1"/>
</dbReference>
<evidence type="ECO:0000313" key="5">
    <source>
        <dbReference type="EMBL" id="ODM03142.1"/>
    </source>
</evidence>
<organism evidence="5 8">
    <name type="scientific">Eisenbergiella tayi</name>
    <dbReference type="NCBI Taxonomy" id="1432052"/>
    <lineage>
        <taxon>Bacteria</taxon>
        <taxon>Bacillati</taxon>
        <taxon>Bacillota</taxon>
        <taxon>Clostridia</taxon>
        <taxon>Lachnospirales</taxon>
        <taxon>Lachnospiraceae</taxon>
        <taxon>Eisenbergiella</taxon>
    </lineage>
</organism>
<reference evidence="8 10" key="1">
    <citation type="submission" date="2016-07" db="EMBL/GenBank/DDBJ databases">
        <title>Characterization of isolates of Eisenbergiella tayi derived from blood cultures, using whole genome sequencing.</title>
        <authorList>
            <person name="Burdz T."/>
            <person name="Wiebe D."/>
            <person name="Huynh C."/>
            <person name="Bernard K."/>
        </authorList>
    </citation>
    <scope>NUCLEOTIDE SEQUENCE [LARGE SCALE GENOMIC DNA]</scope>
    <source>
        <strain evidence="5 8">NML 110608</strain>
        <strain evidence="6 10">NML 120489</strain>
    </source>
</reference>
<gene>
    <name evidence="5" type="primary">deoD_1</name>
    <name evidence="6" type="synonym">deoD_3</name>
    <name evidence="6" type="ORF">BEH84_05326</name>
    <name evidence="7" type="ORF">BEI59_20640</name>
    <name evidence="5" type="ORF">BEI61_03936</name>
</gene>
<dbReference type="EMBL" id="MEHA01000017">
    <property type="protein sequence ID" value="ODR48371.1"/>
    <property type="molecule type" value="Genomic_DNA"/>
</dbReference>
<protein>
    <recommendedName>
        <fullName evidence="2">Uridine phosphorylase</fullName>
        <ecNumber evidence="1">2.4.2.3</ecNumber>
    </recommendedName>
</protein>
<dbReference type="PATRIC" id="fig|1432052.3.peg.5895"/>
<keyword evidence="5" id="KW-0808">Transferase</keyword>
<dbReference type="GO" id="GO:0005829">
    <property type="term" value="C:cytosol"/>
    <property type="evidence" value="ECO:0007669"/>
    <property type="project" value="TreeGrafter"/>
</dbReference>
<evidence type="ECO:0000313" key="8">
    <source>
        <dbReference type="Proteomes" id="UP000094067"/>
    </source>
</evidence>
<dbReference type="InterPro" id="IPR035994">
    <property type="entry name" value="Nucleoside_phosphorylase_sf"/>
</dbReference>
<dbReference type="InterPro" id="IPR000845">
    <property type="entry name" value="Nucleoside_phosphorylase_d"/>
</dbReference>
<dbReference type="EMBL" id="MCGH01000003">
    <property type="protein sequence ID" value="ODM03142.1"/>
    <property type="molecule type" value="Genomic_DNA"/>
</dbReference>
<dbReference type="GO" id="GO:0004850">
    <property type="term" value="F:uridine phosphorylase activity"/>
    <property type="evidence" value="ECO:0007669"/>
    <property type="project" value="UniProtKB-EC"/>
</dbReference>
<feature type="domain" description="Nucleoside phosphorylase" evidence="4">
    <location>
        <begin position="29"/>
        <end position="220"/>
    </location>
</feature>